<organism evidence="2">
    <name type="scientific">Methyloraptor flagellatus</name>
    <dbReference type="NCBI Taxonomy" id="3162530"/>
    <lineage>
        <taxon>Bacteria</taxon>
        <taxon>Pseudomonadati</taxon>
        <taxon>Pseudomonadota</taxon>
        <taxon>Alphaproteobacteria</taxon>
        <taxon>Hyphomicrobiales</taxon>
        <taxon>Ancalomicrobiaceae</taxon>
        <taxon>Methyloraptor</taxon>
    </lineage>
</organism>
<gene>
    <name evidence="2" type="ORF">ABS361_03910</name>
</gene>
<protein>
    <submittedName>
        <fullName evidence="2">Uma2 family endonuclease</fullName>
    </submittedName>
</protein>
<name>A0AAU7XEM8_9HYPH</name>
<dbReference type="Pfam" id="PF05685">
    <property type="entry name" value="Uma2"/>
    <property type="match status" value="1"/>
</dbReference>
<dbReference type="SUPFAM" id="SSF52980">
    <property type="entry name" value="Restriction endonuclease-like"/>
    <property type="match status" value="1"/>
</dbReference>
<proteinExistence type="predicted"/>
<dbReference type="PANTHER" id="PTHR36558">
    <property type="entry name" value="GLR1098 PROTEIN"/>
    <property type="match status" value="1"/>
</dbReference>
<dbReference type="EMBL" id="CP158568">
    <property type="protein sequence ID" value="XBY45439.1"/>
    <property type="molecule type" value="Genomic_DNA"/>
</dbReference>
<evidence type="ECO:0000313" key="2">
    <source>
        <dbReference type="EMBL" id="XBY45439.1"/>
    </source>
</evidence>
<accession>A0AAU7XEM8</accession>
<dbReference type="InterPro" id="IPR008538">
    <property type="entry name" value="Uma2"/>
</dbReference>
<dbReference type="AlphaFoldDB" id="A0AAU7XEM8"/>
<dbReference type="GO" id="GO:0004519">
    <property type="term" value="F:endonuclease activity"/>
    <property type="evidence" value="ECO:0007669"/>
    <property type="project" value="UniProtKB-KW"/>
</dbReference>
<dbReference type="PANTHER" id="PTHR36558:SF1">
    <property type="entry name" value="RESTRICTION ENDONUCLEASE DOMAIN-CONTAINING PROTEIN-RELATED"/>
    <property type="match status" value="1"/>
</dbReference>
<keyword evidence="2" id="KW-0255">Endonuclease</keyword>
<sequence>MNRPLRKLVEPDLTITDFLDLVSEAKEDRFELIDGRAVAMTGNTLRHQSLVGNLYTALRERSRPRGCRTYPGDVFIGTGSDDHFLGVPDVFVRCGPPIEGRVITDPVIVVEVLSPSTIVKDRGYKFERYASIPSLTQILLVHQNEARVESWTRSPGSEDDDPAWIMTPFVGIEAALPLPALEADLPLALVYEDVDLSPAAAASA</sequence>
<dbReference type="InterPro" id="IPR011335">
    <property type="entry name" value="Restrct_endonuc-II-like"/>
</dbReference>
<keyword evidence="2" id="KW-0378">Hydrolase</keyword>
<dbReference type="RefSeq" id="WP_407050532.1">
    <property type="nucleotide sequence ID" value="NZ_CP158568.1"/>
</dbReference>
<dbReference type="CDD" id="cd06260">
    <property type="entry name" value="DUF820-like"/>
    <property type="match status" value="1"/>
</dbReference>
<keyword evidence="2" id="KW-0540">Nuclease</keyword>
<evidence type="ECO:0000259" key="1">
    <source>
        <dbReference type="Pfam" id="PF05685"/>
    </source>
</evidence>
<dbReference type="KEGG" id="mflg:ABS361_03910"/>
<reference evidence="2" key="1">
    <citation type="submission" date="2024-06" db="EMBL/GenBank/DDBJ databases">
        <title>Methylostella associata gen. nov., sp. nov., a novel Ancalomicrobiaceae-affiliated facultatively methylotrophic bacteria that feed on methanotrophs of the genus Methylococcus.</title>
        <authorList>
            <person name="Saltykova V."/>
            <person name="Danilova O.V."/>
            <person name="Oshkin I.Y."/>
            <person name="Belova S.E."/>
            <person name="Pimenov N.V."/>
            <person name="Dedysh S.N."/>
        </authorList>
    </citation>
    <scope>NUCLEOTIDE SEQUENCE</scope>
    <source>
        <strain evidence="2">S20</strain>
    </source>
</reference>
<dbReference type="Gene3D" id="3.90.1570.10">
    <property type="entry name" value="tt1808, chain A"/>
    <property type="match status" value="1"/>
</dbReference>
<dbReference type="InterPro" id="IPR012296">
    <property type="entry name" value="Nuclease_put_TT1808"/>
</dbReference>
<feature type="domain" description="Putative restriction endonuclease" evidence="1">
    <location>
        <begin position="17"/>
        <end position="156"/>
    </location>
</feature>